<keyword evidence="1" id="KW-0812">Transmembrane</keyword>
<proteinExistence type="predicted"/>
<keyword evidence="3" id="KW-1185">Reference proteome</keyword>
<keyword evidence="1" id="KW-0472">Membrane</keyword>
<reference evidence="2" key="1">
    <citation type="submission" date="2020-10" db="EMBL/GenBank/DDBJ databases">
        <title>Ca. Dormibacterota MAGs.</title>
        <authorList>
            <person name="Montgomery K."/>
        </authorList>
    </citation>
    <scope>NUCLEOTIDE SEQUENCE [LARGE SCALE GENOMIC DNA]</scope>
    <source>
        <strain evidence="2">SC8812_S17_10</strain>
    </source>
</reference>
<dbReference type="Proteomes" id="UP000612893">
    <property type="component" value="Unassembled WGS sequence"/>
</dbReference>
<accession>A0A934KC74</accession>
<dbReference type="EMBL" id="JAEKNR010000201">
    <property type="protein sequence ID" value="MBJ7600388.1"/>
    <property type="molecule type" value="Genomic_DNA"/>
</dbReference>
<evidence type="ECO:0008006" key="4">
    <source>
        <dbReference type="Google" id="ProtNLM"/>
    </source>
</evidence>
<organism evidence="2 3">
    <name type="scientific">Candidatus Nephthysia bennettiae</name>
    <dbReference type="NCBI Taxonomy" id="3127016"/>
    <lineage>
        <taxon>Bacteria</taxon>
        <taxon>Bacillati</taxon>
        <taxon>Candidatus Dormiibacterota</taxon>
        <taxon>Candidatus Dormibacteria</taxon>
        <taxon>Candidatus Dormibacterales</taxon>
        <taxon>Candidatus Dormibacteraceae</taxon>
        <taxon>Candidatus Nephthysia</taxon>
    </lineage>
</organism>
<sequence length="248" mass="25905">MADERNLESMLGELSKELEWPATPDLRETVERRISRRRRPGLPILLLAAALATALVAAAAAEAYLGLRGASISRAPSLPSPSATATPSAPAGVARRLELGDRYDSVDQASAAAGFRPLVPAALGPPDAVYYNPSGHVVSLLYRPRAGLPATEDPDVGALVMEAPAALPAPPFVKVVGPGTDVRPVTVNGGPGYWITGAQHAYFFYEGGGGDHFRLAGNVLIWNQGALAIRIESSLPETDVRAAARSVG</sequence>
<dbReference type="RefSeq" id="WP_338204192.1">
    <property type="nucleotide sequence ID" value="NZ_JAEKNR010000201.1"/>
</dbReference>
<comment type="caution">
    <text evidence="2">The sequence shown here is derived from an EMBL/GenBank/DDBJ whole genome shotgun (WGS) entry which is preliminary data.</text>
</comment>
<protein>
    <recommendedName>
        <fullName evidence="4">DUF4367 domain-containing protein</fullName>
    </recommendedName>
</protein>
<evidence type="ECO:0000313" key="3">
    <source>
        <dbReference type="Proteomes" id="UP000612893"/>
    </source>
</evidence>
<name>A0A934KC74_9BACT</name>
<gene>
    <name evidence="2" type="ORF">JF922_20235</name>
</gene>
<evidence type="ECO:0000313" key="2">
    <source>
        <dbReference type="EMBL" id="MBJ7600388.1"/>
    </source>
</evidence>
<keyword evidence="1" id="KW-1133">Transmembrane helix</keyword>
<evidence type="ECO:0000256" key="1">
    <source>
        <dbReference type="SAM" id="Phobius"/>
    </source>
</evidence>
<dbReference type="AlphaFoldDB" id="A0A934KC74"/>
<feature type="transmembrane region" description="Helical" evidence="1">
    <location>
        <begin position="42"/>
        <end position="67"/>
    </location>
</feature>